<proteinExistence type="predicted"/>
<dbReference type="GO" id="GO:0005524">
    <property type="term" value="F:ATP binding"/>
    <property type="evidence" value="ECO:0007669"/>
    <property type="project" value="UniProtKB-KW"/>
</dbReference>
<dbReference type="Gene3D" id="3.40.50.300">
    <property type="entry name" value="P-loop containing nucleotide triphosphate hydrolases"/>
    <property type="match status" value="1"/>
</dbReference>
<dbReference type="InterPro" id="IPR017871">
    <property type="entry name" value="ABC_transporter-like_CS"/>
</dbReference>
<dbReference type="AlphaFoldDB" id="A0A1I0QC92"/>
<sequence>MRGKLTFKAVSFLCLPVLFVKNISKKFPGESLGAVNNLSLQMAEGEKVALVGKSGSGKTTALRMIAGLIKPDEGEIAFEGEPLKDPDEQLIAGHDKIKMVFQDLKVKPNMTVFENVKYNLLHYDKTYQYARTEELLSLCKIEALRDKKPSELSGGQKQRLALARTLAEEPKLLLMDEPFSSLDPSTKQEILFDLLEIIEEEQIGLLLVTHDASDALMVANKIGFLEDGDLVQFDTPRDVYNLPKSLEIAQFFGKVNIFNKDVCGENTYVRVESVYVNSEKYNSVKASVIRRFYLGNVYLYEAVDVNSTNYSFYNSDFFDLGSQVSLGYSSDSILYICE</sequence>
<dbReference type="PANTHER" id="PTHR42781:SF4">
    <property type="entry name" value="SPERMIDINE_PUTRESCINE IMPORT ATP-BINDING PROTEIN POTA"/>
    <property type="match status" value="1"/>
</dbReference>
<evidence type="ECO:0000259" key="4">
    <source>
        <dbReference type="PROSITE" id="PS50893"/>
    </source>
</evidence>
<dbReference type="InterPro" id="IPR050093">
    <property type="entry name" value="ABC_SmlMolc_Importer"/>
</dbReference>
<dbReference type="InterPro" id="IPR003593">
    <property type="entry name" value="AAA+_ATPase"/>
</dbReference>
<organism evidence="5 6">
    <name type="scientific">Roseivirga pacifica</name>
    <dbReference type="NCBI Taxonomy" id="1267423"/>
    <lineage>
        <taxon>Bacteria</taxon>
        <taxon>Pseudomonadati</taxon>
        <taxon>Bacteroidota</taxon>
        <taxon>Cytophagia</taxon>
        <taxon>Cytophagales</taxon>
        <taxon>Roseivirgaceae</taxon>
        <taxon>Roseivirga</taxon>
    </lineage>
</organism>
<dbReference type="EMBL" id="FOIR01000002">
    <property type="protein sequence ID" value="SEW24676.1"/>
    <property type="molecule type" value="Genomic_DNA"/>
</dbReference>
<dbReference type="PANTHER" id="PTHR42781">
    <property type="entry name" value="SPERMIDINE/PUTRESCINE IMPORT ATP-BINDING PROTEIN POTA"/>
    <property type="match status" value="1"/>
</dbReference>
<evidence type="ECO:0000256" key="1">
    <source>
        <dbReference type="ARBA" id="ARBA00022448"/>
    </source>
</evidence>
<dbReference type="GO" id="GO:0016887">
    <property type="term" value="F:ATP hydrolysis activity"/>
    <property type="evidence" value="ECO:0007669"/>
    <property type="project" value="InterPro"/>
</dbReference>
<evidence type="ECO:0000313" key="6">
    <source>
        <dbReference type="Proteomes" id="UP000199437"/>
    </source>
</evidence>
<dbReference type="PROSITE" id="PS00211">
    <property type="entry name" value="ABC_TRANSPORTER_1"/>
    <property type="match status" value="1"/>
</dbReference>
<reference evidence="6" key="1">
    <citation type="submission" date="2016-10" db="EMBL/GenBank/DDBJ databases">
        <authorList>
            <person name="Varghese N."/>
            <person name="Submissions S."/>
        </authorList>
    </citation>
    <scope>NUCLEOTIDE SEQUENCE [LARGE SCALE GENOMIC DNA]</scope>
    <source>
        <strain evidence="6">CGMCC 1.12402</strain>
    </source>
</reference>
<dbReference type="InterPro" id="IPR003439">
    <property type="entry name" value="ABC_transporter-like_ATP-bd"/>
</dbReference>
<name>A0A1I0QC92_9BACT</name>
<gene>
    <name evidence="5" type="ORF">SAMN05216290_2207</name>
</gene>
<dbReference type="PROSITE" id="PS50893">
    <property type="entry name" value="ABC_TRANSPORTER_2"/>
    <property type="match status" value="1"/>
</dbReference>
<dbReference type="SMART" id="SM00382">
    <property type="entry name" value="AAA"/>
    <property type="match status" value="1"/>
</dbReference>
<keyword evidence="2" id="KW-0547">Nucleotide-binding</keyword>
<dbReference type="SUPFAM" id="SSF52540">
    <property type="entry name" value="P-loop containing nucleoside triphosphate hydrolases"/>
    <property type="match status" value="1"/>
</dbReference>
<dbReference type="GeneID" id="99986913"/>
<dbReference type="Proteomes" id="UP000199437">
    <property type="component" value="Unassembled WGS sequence"/>
</dbReference>
<protein>
    <submittedName>
        <fullName evidence="5">Iron(III) transport system ATP-binding protein</fullName>
    </submittedName>
</protein>
<dbReference type="RefSeq" id="WP_090258636.1">
    <property type="nucleotide sequence ID" value="NZ_FOIR01000002.1"/>
</dbReference>
<feature type="domain" description="ABC transporter" evidence="4">
    <location>
        <begin position="18"/>
        <end position="252"/>
    </location>
</feature>
<keyword evidence="1" id="KW-0813">Transport</keyword>
<dbReference type="Pfam" id="PF00005">
    <property type="entry name" value="ABC_tran"/>
    <property type="match status" value="1"/>
</dbReference>
<keyword evidence="6" id="KW-1185">Reference proteome</keyword>
<keyword evidence="3 5" id="KW-0067">ATP-binding</keyword>
<evidence type="ECO:0000313" key="5">
    <source>
        <dbReference type="EMBL" id="SEW24676.1"/>
    </source>
</evidence>
<evidence type="ECO:0000256" key="3">
    <source>
        <dbReference type="ARBA" id="ARBA00022840"/>
    </source>
</evidence>
<dbReference type="InterPro" id="IPR027417">
    <property type="entry name" value="P-loop_NTPase"/>
</dbReference>
<accession>A0A1I0QC92</accession>
<evidence type="ECO:0000256" key="2">
    <source>
        <dbReference type="ARBA" id="ARBA00022741"/>
    </source>
</evidence>
<dbReference type="OrthoDB" id="1114670at2"/>
<dbReference type="STRING" id="1267423.SAMN05216290_2207"/>